<dbReference type="OrthoDB" id="9810372at2"/>
<dbReference type="Pfam" id="PF00480">
    <property type="entry name" value="ROK"/>
    <property type="match status" value="1"/>
</dbReference>
<protein>
    <submittedName>
        <fullName evidence="2">Glucokinase</fullName>
    </submittedName>
</protein>
<evidence type="ECO:0000313" key="2">
    <source>
        <dbReference type="EMBL" id="AXJ00048.1"/>
    </source>
</evidence>
<dbReference type="InterPro" id="IPR043129">
    <property type="entry name" value="ATPase_NBD"/>
</dbReference>
<gene>
    <name evidence="2" type="ORF">CYPRO_0765</name>
</gene>
<dbReference type="Proteomes" id="UP000254808">
    <property type="component" value="Chromosome"/>
</dbReference>
<accession>A0A345UHU6</accession>
<dbReference type="Gene3D" id="3.30.420.40">
    <property type="match status" value="2"/>
</dbReference>
<dbReference type="RefSeq" id="WP_114983357.1">
    <property type="nucleotide sequence ID" value="NZ_CP027806.1"/>
</dbReference>
<evidence type="ECO:0000313" key="3">
    <source>
        <dbReference type="Proteomes" id="UP000254808"/>
    </source>
</evidence>
<keyword evidence="2" id="KW-0418">Kinase</keyword>
<dbReference type="PANTHER" id="PTHR18964:SF149">
    <property type="entry name" value="BIFUNCTIONAL UDP-N-ACETYLGLUCOSAMINE 2-EPIMERASE_N-ACETYLMANNOSAMINE KINASE"/>
    <property type="match status" value="1"/>
</dbReference>
<comment type="similarity">
    <text evidence="1">Belongs to the ROK (NagC/XylR) family.</text>
</comment>
<reference evidence="2 3" key="1">
    <citation type="submission" date="2018-03" db="EMBL/GenBank/DDBJ databases">
        <title>Phenotypic and genomic properties of Cyclonatronum proteinivorum gen. nov., sp. nov., a haloalkaliphilic bacteroidete from soda lakes possessing Na+-translocating rhodopsin.</title>
        <authorList>
            <person name="Toshchakov S.V."/>
            <person name="Korzhenkov A."/>
            <person name="Samarov N.I."/>
            <person name="Kublanov I.V."/>
            <person name="Muntyan M.S."/>
            <person name="Sorokin D.Y."/>
        </authorList>
    </citation>
    <scope>NUCLEOTIDE SEQUENCE [LARGE SCALE GENOMIC DNA]</scope>
    <source>
        <strain evidence="2 3">Omega</strain>
    </source>
</reference>
<proteinExistence type="inferred from homology"/>
<evidence type="ECO:0000256" key="1">
    <source>
        <dbReference type="ARBA" id="ARBA00006479"/>
    </source>
</evidence>
<dbReference type="GO" id="GO:0016301">
    <property type="term" value="F:kinase activity"/>
    <property type="evidence" value="ECO:0007669"/>
    <property type="project" value="UniProtKB-KW"/>
</dbReference>
<name>A0A345UHU6_9BACT</name>
<keyword evidence="3" id="KW-1185">Reference proteome</keyword>
<organism evidence="2 3">
    <name type="scientific">Cyclonatronum proteinivorum</name>
    <dbReference type="NCBI Taxonomy" id="1457365"/>
    <lineage>
        <taxon>Bacteria</taxon>
        <taxon>Pseudomonadati</taxon>
        <taxon>Balneolota</taxon>
        <taxon>Balneolia</taxon>
        <taxon>Balneolales</taxon>
        <taxon>Cyclonatronaceae</taxon>
        <taxon>Cyclonatronum</taxon>
    </lineage>
</organism>
<dbReference type="InterPro" id="IPR000600">
    <property type="entry name" value="ROK"/>
</dbReference>
<keyword evidence="2" id="KW-0808">Transferase</keyword>
<dbReference type="InterPro" id="IPR049874">
    <property type="entry name" value="ROK_cs"/>
</dbReference>
<sequence>MNVSIGFDLGGTNMKAGIVHPEKGVLKQVSIPTQADDGLEATLDRMAKLIKEVSDDAEGDITGVGIGAPGMISLDRRSVHNPPNLKGWYVVPLAEEIRKHTGFNALVENDANLMALGSARYGSGKPYQHFIMITLGTGVGGGIIFNNKIFRGATGAAAELGHISIDYDGAVCNSTVPGAIEAYLGQRFMSQRAADEIRKHPESELYKTYAGNFEALDPRHLSEAANRGNTLAIDILADAGRKLGYAIVNYVHTLDIRKIVISGGVAQAGDHILKPCFQAAMERLMPPFRSDFEIIPELLGNEAALLGAGTLALENL</sequence>
<dbReference type="CDD" id="cd23763">
    <property type="entry name" value="ASKHA_ATPase_ROK"/>
    <property type="match status" value="1"/>
</dbReference>
<dbReference type="PROSITE" id="PS01125">
    <property type="entry name" value="ROK"/>
    <property type="match status" value="1"/>
</dbReference>
<dbReference type="AlphaFoldDB" id="A0A345UHU6"/>
<dbReference type="SUPFAM" id="SSF53067">
    <property type="entry name" value="Actin-like ATPase domain"/>
    <property type="match status" value="1"/>
</dbReference>
<dbReference type="PANTHER" id="PTHR18964">
    <property type="entry name" value="ROK (REPRESSOR, ORF, KINASE) FAMILY"/>
    <property type="match status" value="1"/>
</dbReference>
<dbReference type="KEGG" id="cprv:CYPRO_0765"/>
<dbReference type="EMBL" id="CP027806">
    <property type="protein sequence ID" value="AXJ00048.1"/>
    <property type="molecule type" value="Genomic_DNA"/>
</dbReference>